<gene>
    <name evidence="2" type="ORF">AVL59_32660</name>
    <name evidence="3" type="ORF">J2Z21_009354</name>
</gene>
<dbReference type="Proteomes" id="UP000092659">
    <property type="component" value="Chromosome"/>
</dbReference>
<evidence type="ECO:0000313" key="3">
    <source>
        <dbReference type="EMBL" id="MBP2056336.1"/>
    </source>
</evidence>
<reference evidence="3 5" key="2">
    <citation type="submission" date="2021-03" db="EMBL/GenBank/DDBJ databases">
        <title>Genomic Encyclopedia of Type Strains, Phase IV (KMG-IV): sequencing the most valuable type-strain genomes for metagenomic binning, comparative biology and taxonomic classification.</title>
        <authorList>
            <person name="Goeker M."/>
        </authorList>
    </citation>
    <scope>NUCLEOTIDE SEQUENCE [LARGE SCALE GENOMIC DNA]</scope>
    <source>
        <strain evidence="3 5">DSM 40499</strain>
    </source>
</reference>
<feature type="compositionally biased region" description="Gly residues" evidence="1">
    <location>
        <begin position="145"/>
        <end position="169"/>
    </location>
</feature>
<evidence type="ECO:0000256" key="1">
    <source>
        <dbReference type="SAM" id="MobiDB-lite"/>
    </source>
</evidence>
<dbReference type="KEGG" id="sgs:AVL59_32660"/>
<dbReference type="STRING" id="68214.AVL59_32660"/>
<protein>
    <recommendedName>
        <fullName evidence="6">Helix-turn-helix domain-containing protein</fullName>
    </recommendedName>
</protein>
<dbReference type="RefSeq" id="WP_067311850.1">
    <property type="nucleotide sequence ID" value="NZ_CP016279.1"/>
</dbReference>
<dbReference type="Proteomes" id="UP001519309">
    <property type="component" value="Unassembled WGS sequence"/>
</dbReference>
<dbReference type="OrthoDB" id="9178552at2"/>
<organism evidence="2 4">
    <name type="scientific">Streptomyces griseochromogenes</name>
    <dbReference type="NCBI Taxonomy" id="68214"/>
    <lineage>
        <taxon>Bacteria</taxon>
        <taxon>Bacillati</taxon>
        <taxon>Actinomycetota</taxon>
        <taxon>Actinomycetes</taxon>
        <taxon>Kitasatosporales</taxon>
        <taxon>Streptomycetaceae</taxon>
        <taxon>Streptomyces</taxon>
    </lineage>
</organism>
<keyword evidence="5" id="KW-1185">Reference proteome</keyword>
<evidence type="ECO:0000313" key="4">
    <source>
        <dbReference type="Proteomes" id="UP000092659"/>
    </source>
</evidence>
<feature type="compositionally biased region" description="Low complexity" evidence="1">
    <location>
        <begin position="119"/>
        <end position="144"/>
    </location>
</feature>
<feature type="compositionally biased region" description="Low complexity" evidence="1">
    <location>
        <begin position="188"/>
        <end position="203"/>
    </location>
</feature>
<evidence type="ECO:0008006" key="6">
    <source>
        <dbReference type="Google" id="ProtNLM"/>
    </source>
</evidence>
<evidence type="ECO:0000313" key="5">
    <source>
        <dbReference type="Proteomes" id="UP001519309"/>
    </source>
</evidence>
<evidence type="ECO:0000313" key="2">
    <source>
        <dbReference type="EMBL" id="ANP53669.1"/>
    </source>
</evidence>
<dbReference type="EMBL" id="CP016279">
    <property type="protein sequence ID" value="ANP53669.1"/>
    <property type="molecule type" value="Genomic_DNA"/>
</dbReference>
<dbReference type="AlphaFoldDB" id="A0A1B1B4C2"/>
<dbReference type="EMBL" id="JAGGLP010000044">
    <property type="protein sequence ID" value="MBP2056336.1"/>
    <property type="molecule type" value="Genomic_DNA"/>
</dbReference>
<proteinExistence type="predicted"/>
<feature type="compositionally biased region" description="Basic and acidic residues" evidence="1">
    <location>
        <begin position="228"/>
        <end position="265"/>
    </location>
</feature>
<sequence>MTILRRHLSTGFTVLPTTTLEDSRLSFRARGILAFLVAKPDSWRVRAESIAAAGKEGVEAVKTALRELKDHGYYRVVTERLKDGTLRRITEVYDTAQEWAAKEYRALERRRVARKRKQQAAADADVQAGPGAAVSGPEGPEAEGAVGGTDSGFSGVGFPDGGSPDGGSSGDLVSTQSQYPEENPPTPTAGAAGACEAAPSSTAEPGSCPAHPDGQGPSCRGCGTSPRQLREQQERAQREEFKARERAANERVLEQVRRKPGREGLSEVARAQLEAMRSTGRAAVERRREVQSSRQIGCDPSPRG</sequence>
<reference evidence="2 4" key="1">
    <citation type="submission" date="2016-06" db="EMBL/GenBank/DDBJ databases">
        <title>Complete genome sequence of Streptomyces griseochromogenes ATCC 14511, the Blasticidin S producer.</title>
        <authorList>
            <person name="Wu L."/>
        </authorList>
    </citation>
    <scope>NUCLEOTIDE SEQUENCE [LARGE SCALE GENOMIC DNA]</scope>
    <source>
        <strain evidence="2 4">ATCC 14511</strain>
    </source>
</reference>
<name>A0A1B1B4C2_9ACTN</name>
<feature type="region of interest" description="Disordered" evidence="1">
    <location>
        <begin position="116"/>
        <end position="304"/>
    </location>
</feature>
<accession>A0A1B1B4C2</accession>